<comment type="caution">
    <text evidence="3">The sequence shown here is derived from an EMBL/GenBank/DDBJ whole genome shotgun (WGS) entry which is preliminary data.</text>
</comment>
<feature type="domain" description="Myb-like" evidence="1">
    <location>
        <begin position="4"/>
        <end position="56"/>
    </location>
</feature>
<dbReference type="OrthoDB" id="2143914at2759"/>
<dbReference type="PROSITE" id="PS51294">
    <property type="entry name" value="HTH_MYB"/>
    <property type="match status" value="1"/>
</dbReference>
<keyword evidence="4" id="KW-1185">Reference proteome</keyword>
<dbReference type="InterPro" id="IPR001005">
    <property type="entry name" value="SANT/Myb"/>
</dbReference>
<reference evidence="3 4" key="1">
    <citation type="submission" date="2018-06" db="EMBL/GenBank/DDBJ databases">
        <title>Comparative genomics reveals the genomic features of Rhizophagus irregularis, R. cerebriforme, R. diaphanum and Gigaspora rosea, and their symbiotic lifestyle signature.</title>
        <authorList>
            <person name="Morin E."/>
            <person name="San Clemente H."/>
            <person name="Chen E.C.H."/>
            <person name="De La Providencia I."/>
            <person name="Hainaut M."/>
            <person name="Kuo A."/>
            <person name="Kohler A."/>
            <person name="Murat C."/>
            <person name="Tang N."/>
            <person name="Roy S."/>
            <person name="Loubradou J."/>
            <person name="Henrissat B."/>
            <person name="Grigoriev I.V."/>
            <person name="Corradi N."/>
            <person name="Roux C."/>
            <person name="Martin F.M."/>
        </authorList>
    </citation>
    <scope>NUCLEOTIDE SEQUENCE [LARGE SCALE GENOMIC DNA]</scope>
    <source>
        <strain evidence="3 4">DAOM 227022</strain>
    </source>
</reference>
<accession>A0A397TBK4</accession>
<dbReference type="SMART" id="SM00717">
    <property type="entry name" value="SANT"/>
    <property type="match status" value="1"/>
</dbReference>
<protein>
    <submittedName>
        <fullName evidence="3">Uncharacterized protein</fullName>
    </submittedName>
</protein>
<dbReference type="Pfam" id="PF00249">
    <property type="entry name" value="Myb_DNA-binding"/>
    <property type="match status" value="1"/>
</dbReference>
<proteinExistence type="predicted"/>
<sequence length="113" mass="13178">MSRRRVVQRGPWTSNEESRLIAFVNQLGPIGNWPQIASLLGSRNAYQCRKRYRHLVRANTTRRPFLLFPSNNNNFVPPTSLTPRSSRLLINFLLNPDHRMDINFIINSWSGFP</sequence>
<evidence type="ECO:0000313" key="3">
    <source>
        <dbReference type="EMBL" id="RIA94729.1"/>
    </source>
</evidence>
<feature type="domain" description="HTH myb-type" evidence="2">
    <location>
        <begin position="4"/>
        <end position="60"/>
    </location>
</feature>
<evidence type="ECO:0000259" key="2">
    <source>
        <dbReference type="PROSITE" id="PS51294"/>
    </source>
</evidence>
<dbReference type="CDD" id="cd00167">
    <property type="entry name" value="SANT"/>
    <property type="match status" value="1"/>
</dbReference>
<evidence type="ECO:0000259" key="1">
    <source>
        <dbReference type="PROSITE" id="PS50090"/>
    </source>
</evidence>
<gene>
    <name evidence="3" type="ORF">C1645_759465</name>
</gene>
<organism evidence="3 4">
    <name type="scientific">Glomus cerebriforme</name>
    <dbReference type="NCBI Taxonomy" id="658196"/>
    <lineage>
        <taxon>Eukaryota</taxon>
        <taxon>Fungi</taxon>
        <taxon>Fungi incertae sedis</taxon>
        <taxon>Mucoromycota</taxon>
        <taxon>Glomeromycotina</taxon>
        <taxon>Glomeromycetes</taxon>
        <taxon>Glomerales</taxon>
        <taxon>Glomeraceae</taxon>
        <taxon>Glomus</taxon>
    </lineage>
</organism>
<dbReference type="InterPro" id="IPR009057">
    <property type="entry name" value="Homeodomain-like_sf"/>
</dbReference>
<dbReference type="SUPFAM" id="SSF46689">
    <property type="entry name" value="Homeodomain-like"/>
    <property type="match status" value="1"/>
</dbReference>
<name>A0A397TBK4_9GLOM</name>
<dbReference type="EMBL" id="QKYT01000075">
    <property type="protein sequence ID" value="RIA94729.1"/>
    <property type="molecule type" value="Genomic_DNA"/>
</dbReference>
<dbReference type="Proteomes" id="UP000265703">
    <property type="component" value="Unassembled WGS sequence"/>
</dbReference>
<dbReference type="InterPro" id="IPR017930">
    <property type="entry name" value="Myb_dom"/>
</dbReference>
<dbReference type="PROSITE" id="PS50090">
    <property type="entry name" value="MYB_LIKE"/>
    <property type="match status" value="1"/>
</dbReference>
<evidence type="ECO:0000313" key="4">
    <source>
        <dbReference type="Proteomes" id="UP000265703"/>
    </source>
</evidence>
<dbReference type="Gene3D" id="1.10.10.60">
    <property type="entry name" value="Homeodomain-like"/>
    <property type="match status" value="1"/>
</dbReference>
<dbReference type="AlphaFoldDB" id="A0A397TBK4"/>